<evidence type="ECO:0000313" key="5">
    <source>
        <dbReference type="EnsemblMetazoa" id="XP_029340929.1"/>
    </source>
</evidence>
<dbReference type="GO" id="GO:0055080">
    <property type="term" value="P:monoatomic cation homeostasis"/>
    <property type="evidence" value="ECO:0007669"/>
    <property type="project" value="TreeGrafter"/>
</dbReference>
<feature type="domain" description="Protein UNC80 C-terminal" evidence="4">
    <location>
        <begin position="2005"/>
        <end position="3091"/>
    </location>
</feature>
<feature type="region of interest" description="Disordered" evidence="1">
    <location>
        <begin position="1086"/>
        <end position="1105"/>
    </location>
</feature>
<dbReference type="PANTHER" id="PTHR31781:SF1">
    <property type="entry name" value="PROTEIN UNC-80 HOMOLOG"/>
    <property type="match status" value="1"/>
</dbReference>
<evidence type="ECO:0008006" key="7">
    <source>
        <dbReference type="Google" id="ProtNLM"/>
    </source>
</evidence>
<feature type="region of interest" description="Disordered" evidence="1">
    <location>
        <begin position="1519"/>
        <end position="1580"/>
    </location>
</feature>
<feature type="region of interest" description="Disordered" evidence="1">
    <location>
        <begin position="1112"/>
        <end position="1146"/>
    </location>
</feature>
<dbReference type="GeneID" id="100159669"/>
<feature type="compositionally biased region" description="Basic residues" evidence="1">
    <location>
        <begin position="1112"/>
        <end position="1124"/>
    </location>
</feature>
<accession>A0A8R2JKR7</accession>
<dbReference type="Pfam" id="PF20262">
    <property type="entry name" value="UNC80_C"/>
    <property type="match status" value="1"/>
</dbReference>
<sequence>MENNPLNWNDLTTANDLPVPINLQNFFWGLTSAFIRPKVGKLHENSCLFCQHTAGHHEMKEACKTFERLLVLDSQIDLPEKLKEEIRLLPRWNIIQASFPHILHSTAAILQNRKGTNIQYIGPIESKLLLILHWIIQDAPDECADSDYEKGTFQTLPHYYLFNIPTMTLFIYLIAPLINQVKESDLISNGLESGLKMWQAFWDNRTPAIACFSAHCKPKPKSLWYNLKRLSQEKLRSQEYNSRTISASVSSPHNINHNEYCQSKSLDDEMWITSPKEKCFPETIPEESSSTEDEQVVIFHIPPYEEYNINNADNLQNNYQGKPSIFQLPVGKSDSNYTYEDLAAITLPEMKQLQKKMRLGNSKKKITGSSTYKSSSFLTEESVSIDLNAATFLDVAVLRCLFVPQWCEEGVFWSLQFLYHRLQSINENIKIKQEPRRRSNSLPIPKIEVSFHHEPDFRGRIVKSNYSNIFDAGDNSPEIIKDRKRTFFEDRDVTNLHSRHASERIKKKKKIVDLKAFAVGRKLLSKSEKNLQKIDYINDVMMIEPCHDGYANEELPNPLIKKLEFLFQNNKTGFLNRGKSLPSLRVNDIKHVKSFLNPIITITEHSGITSPDINFYKAKFFDEFQLDNVFPQGQKLSKEFRQSNLTRSQTDSNITYISEEVAEVPGSLNYITKDGDVDFEVVLRAIHFSVYQVNTCKTFRVCEVVINLLEVLLDLGILNQSWHGDVSKVHNTSLHNISPEYLVHLSYSKPMSAHALAMSSIIKIIQNLGCPHSCGEGHRGPPANFVRTQCQCLLNRLKQYDKRQFSNYLKHFIKNNSLTFIINFIHSYIGFCTEPMQIFSPMYNKRKSLDTISQMSVSPSGYGPSICSKGNEFHVISVIFRSLITRVVGSYKELKHPENADIYNTLRFLIGYVKDTHSSVFRRVMLSGLLDTANRNNEKHCNIQTTRVIRHIPIHDHDEHSKSITEPFVLDRTNRKLLFKKRNTIASYSNAFENQISDDIRNQMSSVSLKRRKNPMLVSKPSEGSMQCSKKSYTNRLQIKEIVNWISSKSNVHECRGRAQGLSSSYDSSSDVGSLVRQAANLHQSYCRGSKKSRTGMSQTFKKTKKRMGHHLNKYVFRKGRKKDKSTEDSQGSYLSRRDSLDDGDHPHQSEFVVLKERKLVQIKQLRAGIQRFSIMMEMCGPGSVPDANFISAAFDLPNTPVLARAVFLLECCHFVHGCNKGQWSTWIRMVRPSGLNFKQSVISGAKKSVVVQHNAGKLFRQWGEIIAARLDEMISDDKKQLPHVLSCIADEANQRELQTIDEEEDFLDETSGISRMFSCPMVLRLIACMLFLEITSYLRETYRSLPKTRPSNPYTTLPVTSNAWERERQSHSREGRRWSMALSSMGHSQASAQSLQSISGEKDQGSTCIQRSIIEFYDPSYMFEISFRSYTFVKKKNLSVNKYCIFGKIECLFNEWMSLLLYAEMEKSGNELLQSHLKPEEEVSRKSSVVVATNVLTKLRRHAKLIKEKRAPVDKGKTCLKRNDCESGQSNENSNSNVHFNQWDETSSANTDDKRNKGSSQSTVHPLSQRKSMAGSIKRYSLKLRRNTKEGIKEIMSSDGDYRSDTSDGCAPVIPGEISGEDESGAMMSDDHAPTSPCESNETDDTTYFMPWLKTVIQINKSFDHSCTHQSFCHPLCYKRQMRSCSRLIKAIRKLYGEEFGLMASIEGSSNLEEFSMITKVDAKKNLQLSSCQSSPNKRKDSLGKIENLILRFHEKKDNKNTNEDKNDPPIILKYIKNQVHDIFHCSMALLIKAAVVLTEEQVLDILPIAWEFLLDPNQELVASSSTLFIIAAFKAPQKCIELISSSLTNKDSIIRANAILKFHVLWKNRFQPWPRMEEGAHNSFRIPPPGIEFTLTSPKIGIECLPIVDPPWMPQVETKVEEVTIGQDTHRSLVTATKTRKKQQTELIKLALEAKEDQRRNERESFLITAIPINSQAAHESSMHHGLSDPEYEEGVEVDEHENQLRVVAHHLVQSVTVLFPSALCSAVIDIITLLNDPAVTADGNSVCETAYQVIWDCLVEDCNLFLRFVLERLTRDNQEKMFKLLRHLIRFVPKLPHQAAFILYNYIIGYVMFYVRSPHEEGQTMIGSALSILWMVVHSVHGIMFKDLKQILRKEQCDGSILLTANVPSTKKVVVHGPQEQMSGGIPSQFPVQEDTQFFQILKESLDFFGIPEDRHREFFLVNIKTRQIHNPTSYVRDYYFFKRSQYPQLELIQMDLVEAFNQLQSQELIHKFIEIGKVLLTWAILKNVDMVVQRVVFLHEELIKLPSFPRKALDADLDLYKGGNMGKELLGLDLLHKFIWVRLLARMFEAMAGNFAYSGDIHLFLNVLNGAVTLHSEDSCVLRYVMATYINAARNFKNIFSSNGYLLIIPTLLQLYASHHTNKIVTRSIEYTIKQFYLMNRKPFILQMFGSASSILDLDDATNVEDSSRVEANYFFKLILSLETASPDPIHISELIKEEKPLQAVDFCYQDEDDTITIQDCISLCVMVIAFSPETLRSYQMLLILEAILPCYLKHIQQPMYRDIERDVINQLIISIKTLINNSEALSKHYNGPQKTSQEPKDSSQRNCSKGLCSPTGGETKDLESNSKMFSERKMHKPPFDREYLEFEIQVEEKYAALRNEFRRTRDVLLSVVTDFVVICHARLTELSRKYPQEGKPFEILDTRMQIRLGEVAHSLLKVSPYDPETMSCKGLLKYMTNILPIVDWAAEALRPTLLGILRRLDKTFNKIYKKPSIRRYTDWYAAGELIKGVYEILSEHPFIVHIPHFKALISTCQGIIVGDSGSTATAAVDNFQQSIIPVETPPPHFCAIVIRLLALHILAIGDNYTLEQSVGGMINIMSSQVKTESFLMNLFLPLCFRVGIGKKDMHCMRPCDIKFMLSVVLNSMSPPVKTTCLTFVQLTNVKQTSDLRTNSYTFNRDSKPAPTVSKSFFKVLFLALKIMLVCFEYELALQYQRIAHTVKELMNVQDARASIWSFIEFIIVNRSPLFILLQPFIMQRLGLMNVSEHETTSHNLLKEKLTEYTAITPLCRSSLLVELMNEMTELKQELDDRLDEQRTRSSNGFRNSCETQHRPSIINLLPGNSNPSYSVCTINTHRESISSVRSNLSSQESSIKNLGNLQRDPKSTDGDQTDASTKFNEPRLQRSRAQSRKIFRFRQSRRMEVIPQGVKSQQQQTCDDMDKVQMMPSNCICECLSTRTMPLDDGRVSVSKPEMIWEEDSHSAPSRTSSTSGYRENCSLLMMPMGSSDERSSSPVHLHHHHNCLTASCSTIMPADSPGSVATATGGSDREMSGNEDVGSQQTIVTYEQEDTLL</sequence>
<dbReference type="GO" id="GO:0030424">
    <property type="term" value="C:axon"/>
    <property type="evidence" value="ECO:0007669"/>
    <property type="project" value="TreeGrafter"/>
</dbReference>
<feature type="compositionally biased region" description="Basic and acidic residues" evidence="1">
    <location>
        <begin position="1136"/>
        <end position="1146"/>
    </location>
</feature>
<dbReference type="EnsemblMetazoa" id="XM_029485069.1">
    <property type="protein sequence ID" value="XP_029340929.1"/>
    <property type="gene ID" value="LOC100159669"/>
</dbReference>
<dbReference type="Pfam" id="PF15778">
    <property type="entry name" value="UNC80_N"/>
    <property type="match status" value="1"/>
</dbReference>
<evidence type="ECO:0000256" key="1">
    <source>
        <dbReference type="SAM" id="MobiDB-lite"/>
    </source>
</evidence>
<name>A0A8R2JKR7_ACYPI</name>
<keyword evidence="6" id="KW-1185">Reference proteome</keyword>
<evidence type="ECO:0000259" key="3">
    <source>
        <dbReference type="Pfam" id="PF19424"/>
    </source>
</evidence>
<dbReference type="Pfam" id="PF19424">
    <property type="entry name" value="UNC80"/>
    <property type="match status" value="2"/>
</dbReference>
<feature type="compositionally biased region" description="Polar residues" evidence="1">
    <location>
        <begin position="1539"/>
        <end position="1551"/>
    </location>
</feature>
<dbReference type="InterPro" id="IPR031542">
    <property type="entry name" value="UNC80_N"/>
</dbReference>
<feature type="region of interest" description="Disordered" evidence="1">
    <location>
        <begin position="2593"/>
        <end position="2636"/>
    </location>
</feature>
<evidence type="ECO:0000259" key="4">
    <source>
        <dbReference type="Pfam" id="PF20262"/>
    </source>
</evidence>
<protein>
    <recommendedName>
        <fullName evidence="7">Protein unc-80 homolog</fullName>
    </recommendedName>
</protein>
<dbReference type="GO" id="GO:0034703">
    <property type="term" value="C:cation channel complex"/>
    <property type="evidence" value="ECO:0007669"/>
    <property type="project" value="TreeGrafter"/>
</dbReference>
<dbReference type="OrthoDB" id="5584001at2759"/>
<dbReference type="InterPro" id="IPR016024">
    <property type="entry name" value="ARM-type_fold"/>
</dbReference>
<dbReference type="GO" id="GO:0005261">
    <property type="term" value="F:monoatomic cation channel activity"/>
    <property type="evidence" value="ECO:0007669"/>
    <property type="project" value="TreeGrafter"/>
</dbReference>
<feature type="domain" description="Protein UNC80 central region" evidence="3">
    <location>
        <begin position="1156"/>
        <end position="1407"/>
    </location>
</feature>
<feature type="region of interest" description="Disordered" evidence="1">
    <location>
        <begin position="3159"/>
        <end position="3190"/>
    </location>
</feature>
<feature type="compositionally biased region" description="Low complexity" evidence="1">
    <location>
        <begin position="1527"/>
        <end position="1538"/>
    </location>
</feature>
<feature type="compositionally biased region" description="Polar residues" evidence="1">
    <location>
        <begin position="1559"/>
        <end position="1572"/>
    </location>
</feature>
<dbReference type="InterPro" id="IPR046460">
    <property type="entry name" value="UNC80_C"/>
</dbReference>
<evidence type="ECO:0000313" key="6">
    <source>
        <dbReference type="Proteomes" id="UP000007819"/>
    </source>
</evidence>
<dbReference type="KEGG" id="api:100159669"/>
<dbReference type="Proteomes" id="UP000007819">
    <property type="component" value="Chromosome X"/>
</dbReference>
<dbReference type="RefSeq" id="XP_029340929.1">
    <property type="nucleotide sequence ID" value="XM_029485069.1"/>
</dbReference>
<feature type="domain" description="Protein UNC80 central region" evidence="3">
    <location>
        <begin position="1513"/>
        <end position="1991"/>
    </location>
</feature>
<dbReference type="CTD" id="285175"/>
<organism evidence="5 6">
    <name type="scientific">Acyrthosiphon pisum</name>
    <name type="common">Pea aphid</name>
    <dbReference type="NCBI Taxonomy" id="7029"/>
    <lineage>
        <taxon>Eukaryota</taxon>
        <taxon>Metazoa</taxon>
        <taxon>Ecdysozoa</taxon>
        <taxon>Arthropoda</taxon>
        <taxon>Hexapoda</taxon>
        <taxon>Insecta</taxon>
        <taxon>Pterygota</taxon>
        <taxon>Neoptera</taxon>
        <taxon>Paraneoptera</taxon>
        <taxon>Hemiptera</taxon>
        <taxon>Sternorrhyncha</taxon>
        <taxon>Aphidomorpha</taxon>
        <taxon>Aphidoidea</taxon>
        <taxon>Aphididae</taxon>
        <taxon>Macrosiphini</taxon>
        <taxon>Acyrthosiphon</taxon>
    </lineage>
</organism>
<feature type="compositionally biased region" description="Basic and acidic residues" evidence="1">
    <location>
        <begin position="2623"/>
        <end position="2636"/>
    </location>
</feature>
<proteinExistence type="predicted"/>
<feature type="region of interest" description="Disordered" evidence="1">
    <location>
        <begin position="3317"/>
        <end position="3341"/>
    </location>
</feature>
<feature type="domain" description="Cation channel complex component UNC80 N-terminal" evidence="2">
    <location>
        <begin position="19"/>
        <end position="219"/>
    </location>
</feature>
<dbReference type="InterPro" id="IPR045852">
    <property type="entry name" value="UNC80_central"/>
</dbReference>
<dbReference type="PANTHER" id="PTHR31781">
    <property type="entry name" value="UNC80"/>
    <property type="match status" value="1"/>
</dbReference>
<dbReference type="SUPFAM" id="SSF48371">
    <property type="entry name" value="ARM repeat"/>
    <property type="match status" value="1"/>
</dbReference>
<reference evidence="5" key="2">
    <citation type="submission" date="2022-06" db="UniProtKB">
        <authorList>
            <consortium name="EnsemblMetazoa"/>
        </authorList>
    </citation>
    <scope>IDENTIFICATION</scope>
</reference>
<reference evidence="6" key="1">
    <citation type="submission" date="2010-06" db="EMBL/GenBank/DDBJ databases">
        <authorList>
            <person name="Jiang H."/>
            <person name="Abraham K."/>
            <person name="Ali S."/>
            <person name="Alsbrooks S.L."/>
            <person name="Anim B.N."/>
            <person name="Anosike U.S."/>
            <person name="Attaway T."/>
            <person name="Bandaranaike D.P."/>
            <person name="Battles P.K."/>
            <person name="Bell S.N."/>
            <person name="Bell A.V."/>
            <person name="Beltran B."/>
            <person name="Bickham C."/>
            <person name="Bustamante Y."/>
            <person name="Caleb T."/>
            <person name="Canada A."/>
            <person name="Cardenas V."/>
            <person name="Carter K."/>
            <person name="Chacko J."/>
            <person name="Chandrabose M.N."/>
            <person name="Chavez D."/>
            <person name="Chavez A."/>
            <person name="Chen L."/>
            <person name="Chu H.-S."/>
            <person name="Claassen K.J."/>
            <person name="Cockrell R."/>
            <person name="Collins M."/>
            <person name="Cooper J.A."/>
            <person name="Cree A."/>
            <person name="Curry S.M."/>
            <person name="Da Y."/>
            <person name="Dao M.D."/>
            <person name="Das B."/>
            <person name="Davila M.-L."/>
            <person name="Davy-Carroll L."/>
            <person name="Denson S."/>
            <person name="Dinh H."/>
            <person name="Ebong V.E."/>
            <person name="Edwards J.R."/>
            <person name="Egan A."/>
            <person name="El-Daye J."/>
            <person name="Escobedo L."/>
            <person name="Fernandez S."/>
            <person name="Fernando P.R."/>
            <person name="Flagg N."/>
            <person name="Forbes L.D."/>
            <person name="Fowler R.G."/>
            <person name="Fu Q."/>
            <person name="Gabisi R.A."/>
            <person name="Ganer J."/>
            <person name="Garbino Pronczuk A."/>
            <person name="Garcia R.M."/>
            <person name="Garner T."/>
            <person name="Garrett T.E."/>
            <person name="Gonzalez D.A."/>
            <person name="Hamid H."/>
            <person name="Hawkins E.S."/>
            <person name="Hirani K."/>
            <person name="Hogues M.E."/>
            <person name="Hollins B."/>
            <person name="Hsiao C.-H."/>
            <person name="Jabil R."/>
            <person name="James M.L."/>
            <person name="Jhangiani S.N."/>
            <person name="Johnson B."/>
            <person name="Johnson Q."/>
            <person name="Joshi V."/>
            <person name="Kalu J.B."/>
            <person name="Kam C."/>
            <person name="Kashfia A."/>
            <person name="Keebler J."/>
            <person name="Kisamo H."/>
            <person name="Kovar C.L."/>
            <person name="Lago L.A."/>
            <person name="Lai C.-Y."/>
            <person name="Laidlaw J."/>
            <person name="Lara F."/>
            <person name="Le T.-K."/>
            <person name="Lee S.L."/>
            <person name="Legall F.H."/>
            <person name="Lemon S.J."/>
            <person name="Lewis L.R."/>
            <person name="Li B."/>
            <person name="Liu Y."/>
            <person name="Liu Y.-S."/>
            <person name="Lopez J."/>
            <person name="Lozado R.J."/>
            <person name="Lu J."/>
            <person name="Madu R.C."/>
            <person name="Maheshwari M."/>
            <person name="Maheshwari R."/>
            <person name="Malloy K."/>
            <person name="Martinez E."/>
            <person name="Mathew T."/>
            <person name="Mercado I.C."/>
            <person name="Mercado C."/>
            <person name="Meyer B."/>
            <person name="Montgomery K."/>
            <person name="Morgan M.B."/>
            <person name="Munidasa M."/>
            <person name="Nazareth L.V."/>
            <person name="Nelson J."/>
            <person name="Ng B.M."/>
            <person name="Nguyen N.B."/>
            <person name="Nguyen P.Q."/>
            <person name="Nguyen T."/>
            <person name="Obregon M."/>
            <person name="Okwuonu G.O."/>
            <person name="Onwere C.G."/>
            <person name="Orozco G."/>
            <person name="Parra A."/>
            <person name="Patel S."/>
            <person name="Patil S."/>
            <person name="Perez A."/>
            <person name="Perez Y."/>
            <person name="Pham C."/>
            <person name="Primus E.L."/>
            <person name="Pu L.-L."/>
            <person name="Puazo M."/>
            <person name="Qin X."/>
            <person name="Quiroz J.B."/>
            <person name="Reese J."/>
            <person name="Richards S."/>
            <person name="Rives C.M."/>
            <person name="Robberts R."/>
            <person name="Ruiz S.J."/>
            <person name="Ruiz M.J."/>
            <person name="Santibanez J."/>
            <person name="Schneider B.W."/>
            <person name="Sisson I."/>
            <person name="Smith M."/>
            <person name="Sodergren E."/>
            <person name="Song X.-Z."/>
            <person name="Song B.B."/>
            <person name="Summersgill H."/>
            <person name="Thelus R."/>
            <person name="Thornton R.D."/>
            <person name="Trejos Z.Y."/>
            <person name="Usmani K."/>
            <person name="Vattathil S."/>
            <person name="Villasana D."/>
            <person name="Walker D.L."/>
            <person name="Wang S."/>
            <person name="Wang K."/>
            <person name="White C.S."/>
            <person name="Williams A.C."/>
            <person name="Williamson J."/>
            <person name="Wilson K."/>
            <person name="Woghiren I.O."/>
            <person name="Woodworth J.R."/>
            <person name="Worley K.C."/>
            <person name="Wright R.A."/>
            <person name="Wu W."/>
            <person name="Young L."/>
            <person name="Zhang L."/>
            <person name="Zhang J."/>
            <person name="Zhu Y."/>
            <person name="Muzny D.M."/>
            <person name="Weinstock G."/>
            <person name="Gibbs R.A."/>
        </authorList>
    </citation>
    <scope>NUCLEOTIDE SEQUENCE [LARGE SCALE GENOMIC DNA]</scope>
    <source>
        <strain evidence="6">LSR1</strain>
    </source>
</reference>
<evidence type="ECO:0000259" key="2">
    <source>
        <dbReference type="Pfam" id="PF15778"/>
    </source>
</evidence>